<evidence type="ECO:0000313" key="9">
    <source>
        <dbReference type="Proteomes" id="UP000046176"/>
    </source>
</evidence>
<dbReference type="GO" id="GO:0097367">
    <property type="term" value="F:carbohydrate derivative binding"/>
    <property type="evidence" value="ECO:0007669"/>
    <property type="project" value="InterPro"/>
</dbReference>
<gene>
    <name evidence="6" type="ORF">NGAL_HAMBI1145_57430</name>
    <name evidence="7" type="ORF">NGAL_HAMBI1189_50380</name>
</gene>
<dbReference type="Pfam" id="PF01380">
    <property type="entry name" value="SIS"/>
    <property type="match status" value="1"/>
</dbReference>
<evidence type="ECO:0000256" key="3">
    <source>
        <dbReference type="ARBA" id="ARBA00023163"/>
    </source>
</evidence>
<dbReference type="Gene3D" id="1.10.10.10">
    <property type="entry name" value="Winged helix-like DNA-binding domain superfamily/Winged helix DNA-binding domain"/>
    <property type="match status" value="1"/>
</dbReference>
<name>A0A0T7H1X8_NEOGA</name>
<evidence type="ECO:0000259" key="4">
    <source>
        <dbReference type="PROSITE" id="PS51071"/>
    </source>
</evidence>
<reference evidence="8 9" key="1">
    <citation type="submission" date="2014-08" db="EMBL/GenBank/DDBJ databases">
        <authorList>
            <person name="Chen Y.-H."/>
        </authorList>
    </citation>
    <scope>NUCLEOTIDE SEQUENCE [LARGE SCALE GENOMIC DNA]</scope>
</reference>
<dbReference type="InterPro" id="IPR047640">
    <property type="entry name" value="RpiR-like"/>
</dbReference>
<dbReference type="Proteomes" id="UP000046176">
    <property type="component" value="Unassembled WGS sequence"/>
</dbReference>
<proteinExistence type="predicted"/>
<dbReference type="Gene3D" id="3.40.50.10490">
    <property type="entry name" value="Glucose-6-phosphate isomerase like protein, domain 1"/>
    <property type="match status" value="1"/>
</dbReference>
<dbReference type="EMBL" id="CCRH01000027">
    <property type="protein sequence ID" value="CDZ41146.1"/>
    <property type="molecule type" value="Genomic_DNA"/>
</dbReference>
<evidence type="ECO:0000256" key="1">
    <source>
        <dbReference type="ARBA" id="ARBA00023015"/>
    </source>
</evidence>
<dbReference type="Pfam" id="PF01418">
    <property type="entry name" value="HTH_6"/>
    <property type="match status" value="1"/>
</dbReference>
<dbReference type="GO" id="GO:1901135">
    <property type="term" value="P:carbohydrate derivative metabolic process"/>
    <property type="evidence" value="ECO:0007669"/>
    <property type="project" value="InterPro"/>
</dbReference>
<evidence type="ECO:0000313" key="6">
    <source>
        <dbReference type="EMBL" id="CDZ41146.1"/>
    </source>
</evidence>
<organism evidence="7 8">
    <name type="scientific">Neorhizobium galegae bv. officinalis</name>
    <dbReference type="NCBI Taxonomy" id="323656"/>
    <lineage>
        <taxon>Bacteria</taxon>
        <taxon>Pseudomonadati</taxon>
        <taxon>Pseudomonadota</taxon>
        <taxon>Alphaproteobacteria</taxon>
        <taxon>Hyphomicrobiales</taxon>
        <taxon>Rhizobiaceae</taxon>
        <taxon>Rhizobium/Agrobacterium group</taxon>
        <taxon>Neorhizobium</taxon>
    </lineage>
</organism>
<dbReference type="InterPro" id="IPR000281">
    <property type="entry name" value="HTH_RpiR"/>
</dbReference>
<dbReference type="InterPro" id="IPR035472">
    <property type="entry name" value="RpiR-like_SIS"/>
</dbReference>
<dbReference type="CDD" id="cd05013">
    <property type="entry name" value="SIS_RpiR"/>
    <property type="match status" value="1"/>
</dbReference>
<sequence length="262" mass="27771">MSQARTVLPMIRAHMPQLPIALMRIAKYVVANPELIVYQSAAQVASSSKSGQASVIRFCRTVGFDGFQDFKLALAGELATRPIRSGEPDTSRKLSDQLGDNLIAAIQENRSLLNFDDVQTLATRLLKAKRVDVYGAGFSGILATLLAARLLRLNIHAFAISDPTFGAEIAHGLDGNCVSIAISETGLTKDTVTALRRAHSAGAFTAAITSRPESPLVGAADLMLLAASIESPLTGGSLTPAFTQLFIIEVLVSATTIAQNDH</sequence>
<keyword evidence="2" id="KW-0238">DNA-binding</keyword>
<dbReference type="PANTHER" id="PTHR30514:SF9">
    <property type="entry name" value="TRANSCRIPTIONAL REGULATOR"/>
    <property type="match status" value="1"/>
</dbReference>
<dbReference type="PROSITE" id="PS51464">
    <property type="entry name" value="SIS"/>
    <property type="match status" value="1"/>
</dbReference>
<evidence type="ECO:0000259" key="5">
    <source>
        <dbReference type="PROSITE" id="PS51464"/>
    </source>
</evidence>
<keyword evidence="1" id="KW-0805">Transcription regulation</keyword>
<dbReference type="Proteomes" id="UP000039660">
    <property type="component" value="Unassembled WGS sequence"/>
</dbReference>
<dbReference type="SUPFAM" id="SSF53697">
    <property type="entry name" value="SIS domain"/>
    <property type="match status" value="1"/>
</dbReference>
<dbReference type="SUPFAM" id="SSF46689">
    <property type="entry name" value="Homeodomain-like"/>
    <property type="match status" value="1"/>
</dbReference>
<evidence type="ECO:0000313" key="7">
    <source>
        <dbReference type="EMBL" id="CDZ53526.1"/>
    </source>
</evidence>
<dbReference type="PROSITE" id="PS51071">
    <property type="entry name" value="HTH_RPIR"/>
    <property type="match status" value="1"/>
</dbReference>
<protein>
    <submittedName>
        <fullName evidence="7">Helix-turn-helix domain, rpiR family protein</fullName>
    </submittedName>
</protein>
<evidence type="ECO:0000313" key="8">
    <source>
        <dbReference type="Proteomes" id="UP000039660"/>
    </source>
</evidence>
<dbReference type="PANTHER" id="PTHR30514">
    <property type="entry name" value="GLUCOKINASE"/>
    <property type="match status" value="1"/>
</dbReference>
<dbReference type="GO" id="GO:0003700">
    <property type="term" value="F:DNA-binding transcription factor activity"/>
    <property type="evidence" value="ECO:0007669"/>
    <property type="project" value="InterPro"/>
</dbReference>
<evidence type="ECO:0000256" key="2">
    <source>
        <dbReference type="ARBA" id="ARBA00023125"/>
    </source>
</evidence>
<dbReference type="RefSeq" id="WP_172730030.1">
    <property type="nucleotide sequence ID" value="NZ_CCRH01000027.1"/>
</dbReference>
<feature type="domain" description="SIS" evidence="5">
    <location>
        <begin position="121"/>
        <end position="262"/>
    </location>
</feature>
<dbReference type="EMBL" id="CCRK01000016">
    <property type="protein sequence ID" value="CDZ53526.1"/>
    <property type="molecule type" value="Genomic_DNA"/>
</dbReference>
<dbReference type="GO" id="GO:0003677">
    <property type="term" value="F:DNA binding"/>
    <property type="evidence" value="ECO:0007669"/>
    <property type="project" value="UniProtKB-KW"/>
</dbReference>
<dbReference type="InterPro" id="IPR001347">
    <property type="entry name" value="SIS_dom"/>
</dbReference>
<keyword evidence="3" id="KW-0804">Transcription</keyword>
<dbReference type="AlphaFoldDB" id="A0A0T7H1X8"/>
<dbReference type="InterPro" id="IPR036388">
    <property type="entry name" value="WH-like_DNA-bd_sf"/>
</dbReference>
<dbReference type="InterPro" id="IPR046348">
    <property type="entry name" value="SIS_dom_sf"/>
</dbReference>
<dbReference type="InterPro" id="IPR009057">
    <property type="entry name" value="Homeodomain-like_sf"/>
</dbReference>
<accession>A0A0T7H1X8</accession>
<feature type="domain" description="HTH rpiR-type" evidence="4">
    <location>
        <begin position="5"/>
        <end position="81"/>
    </location>
</feature>